<organism evidence="2 3">
    <name type="scientific">Blyttiomyces helicus</name>
    <dbReference type="NCBI Taxonomy" id="388810"/>
    <lineage>
        <taxon>Eukaryota</taxon>
        <taxon>Fungi</taxon>
        <taxon>Fungi incertae sedis</taxon>
        <taxon>Chytridiomycota</taxon>
        <taxon>Chytridiomycota incertae sedis</taxon>
        <taxon>Chytridiomycetes</taxon>
        <taxon>Chytridiomycetes incertae sedis</taxon>
        <taxon>Blyttiomyces</taxon>
    </lineage>
</organism>
<dbReference type="InterPro" id="IPR043502">
    <property type="entry name" value="DNA/RNA_pol_sf"/>
</dbReference>
<dbReference type="OrthoDB" id="276422at2759"/>
<dbReference type="InterPro" id="IPR024075">
    <property type="entry name" value="DNA-dir_RNA_pol_helix_hairp_sf"/>
</dbReference>
<dbReference type="Gene3D" id="1.10.287.260">
    <property type="match status" value="1"/>
</dbReference>
<evidence type="ECO:0000313" key="2">
    <source>
        <dbReference type="EMBL" id="RKO90765.1"/>
    </source>
</evidence>
<dbReference type="InterPro" id="IPR029262">
    <property type="entry name" value="RPOL_N"/>
</dbReference>
<reference evidence="3" key="1">
    <citation type="journal article" date="2018" name="Nat. Microbiol.">
        <title>Leveraging single-cell genomics to expand the fungal tree of life.</title>
        <authorList>
            <person name="Ahrendt S.R."/>
            <person name="Quandt C.A."/>
            <person name="Ciobanu D."/>
            <person name="Clum A."/>
            <person name="Salamov A."/>
            <person name="Andreopoulos B."/>
            <person name="Cheng J.F."/>
            <person name="Woyke T."/>
            <person name="Pelin A."/>
            <person name="Henrissat B."/>
            <person name="Reynolds N.K."/>
            <person name="Benny G.L."/>
            <person name="Smith M.E."/>
            <person name="James T.Y."/>
            <person name="Grigoriev I.V."/>
        </authorList>
    </citation>
    <scope>NUCLEOTIDE SEQUENCE [LARGE SCALE GENOMIC DNA]</scope>
</reference>
<evidence type="ECO:0000313" key="3">
    <source>
        <dbReference type="Proteomes" id="UP000269721"/>
    </source>
</evidence>
<feature type="domain" description="DNA-directed RNA polymerase N-terminal" evidence="1">
    <location>
        <begin position="1"/>
        <end position="147"/>
    </location>
</feature>
<evidence type="ECO:0000259" key="1">
    <source>
        <dbReference type="SMART" id="SM01311"/>
    </source>
</evidence>
<dbReference type="Pfam" id="PF14700">
    <property type="entry name" value="RPOL_N"/>
    <property type="match status" value="1"/>
</dbReference>
<dbReference type="InterPro" id="IPR037159">
    <property type="entry name" value="RNA_POL_N_sf"/>
</dbReference>
<dbReference type="AlphaFoldDB" id="A0A4P9WFV7"/>
<sequence length="230" mass="25701">MESLVKSGCCGIFRGLIHGCYTTLLAAFLNFRSLFAPTSFAFFRHVSLSLQQAFTHNYRNFSSKTWGVISYHPALHELLLSSPRTVEAWGLPMVIPPQPWLTSNSGGYLLHKTRMVRTHGEGSRYVKSADRQGNLVGVLQALDVLGATAWRINEPVLKVAIEMWNKGEQAKGLPAPLKLPPKPRPTTGDKKLIAEWYKSEEVRKATMLNNLAQRVDSNYKLDIAKAVSFC</sequence>
<keyword evidence="3" id="KW-1185">Reference proteome</keyword>
<dbReference type="GO" id="GO:0001018">
    <property type="term" value="F:mitochondrial promoter sequence-specific DNA binding"/>
    <property type="evidence" value="ECO:0007669"/>
    <property type="project" value="TreeGrafter"/>
</dbReference>
<gene>
    <name evidence="2" type="ORF">BDK51DRAFT_21516</name>
</gene>
<dbReference type="Proteomes" id="UP000269721">
    <property type="component" value="Unassembled WGS sequence"/>
</dbReference>
<dbReference type="GO" id="GO:0034245">
    <property type="term" value="C:mitochondrial DNA-directed RNA polymerase complex"/>
    <property type="evidence" value="ECO:0007669"/>
    <property type="project" value="TreeGrafter"/>
</dbReference>
<dbReference type="GO" id="GO:0006390">
    <property type="term" value="P:mitochondrial transcription"/>
    <property type="evidence" value="ECO:0007669"/>
    <property type="project" value="TreeGrafter"/>
</dbReference>
<name>A0A4P9WFV7_9FUNG</name>
<dbReference type="PANTHER" id="PTHR10102:SF0">
    <property type="entry name" value="DNA-DIRECTED RNA POLYMERASE, MITOCHONDRIAL"/>
    <property type="match status" value="1"/>
</dbReference>
<dbReference type="InterPro" id="IPR002092">
    <property type="entry name" value="DNA-dir_Rpol_phage-type"/>
</dbReference>
<dbReference type="PANTHER" id="PTHR10102">
    <property type="entry name" value="DNA-DIRECTED RNA POLYMERASE, MITOCHONDRIAL"/>
    <property type="match status" value="1"/>
</dbReference>
<dbReference type="SMART" id="SM01311">
    <property type="entry name" value="RPOL_N"/>
    <property type="match status" value="1"/>
</dbReference>
<dbReference type="GO" id="GO:0003899">
    <property type="term" value="F:DNA-directed RNA polymerase activity"/>
    <property type="evidence" value="ECO:0007669"/>
    <property type="project" value="InterPro"/>
</dbReference>
<dbReference type="SUPFAM" id="SSF56672">
    <property type="entry name" value="DNA/RNA polymerases"/>
    <property type="match status" value="1"/>
</dbReference>
<proteinExistence type="predicted"/>
<accession>A0A4P9WFV7</accession>
<dbReference type="Gene3D" id="1.10.1320.10">
    <property type="entry name" value="DNA-directed RNA polymerase, N-terminal domain"/>
    <property type="match status" value="1"/>
</dbReference>
<dbReference type="EMBL" id="KZ995394">
    <property type="protein sequence ID" value="RKO90765.1"/>
    <property type="molecule type" value="Genomic_DNA"/>
</dbReference>
<protein>
    <recommendedName>
        <fullName evidence="1">DNA-directed RNA polymerase N-terminal domain-containing protein</fullName>
    </recommendedName>
</protein>